<sequence>MCELAPPNWDDTPSINQEQRSSQRNNGRSEFLLSVVLIRVAIAVITYKGQKVVVKVIPKAKKELITLGLLEWNKSRVTDEIPKYGKKVPKNTISAVAGFTAVYWS</sequence>
<accession>A0ABQ7UIQ6</accession>
<gene>
    <name evidence="2" type="ORF">KY290_027577</name>
</gene>
<dbReference type="EMBL" id="JAIVGD010000019">
    <property type="protein sequence ID" value="KAH0748345.1"/>
    <property type="molecule type" value="Genomic_DNA"/>
</dbReference>
<comment type="caution">
    <text evidence="2">The sequence shown here is derived from an EMBL/GenBank/DDBJ whole genome shotgun (WGS) entry which is preliminary data.</text>
</comment>
<feature type="compositionally biased region" description="Polar residues" evidence="1">
    <location>
        <begin position="11"/>
        <end position="26"/>
    </location>
</feature>
<evidence type="ECO:0000313" key="3">
    <source>
        <dbReference type="Proteomes" id="UP000826656"/>
    </source>
</evidence>
<reference evidence="2 3" key="1">
    <citation type="journal article" date="2021" name="bioRxiv">
        <title>Chromosome-scale and haplotype-resolved genome assembly of a tetraploid potato cultivar.</title>
        <authorList>
            <person name="Sun H."/>
            <person name="Jiao W.-B."/>
            <person name="Krause K."/>
            <person name="Campoy J.A."/>
            <person name="Goel M."/>
            <person name="Folz-Donahue K."/>
            <person name="Kukat C."/>
            <person name="Huettel B."/>
            <person name="Schneeberger K."/>
        </authorList>
    </citation>
    <scope>NUCLEOTIDE SEQUENCE [LARGE SCALE GENOMIC DNA]</scope>
    <source>
        <strain evidence="2">SolTubOtavaFocal</strain>
        <tissue evidence="2">Leaves</tissue>
    </source>
</reference>
<evidence type="ECO:0000313" key="2">
    <source>
        <dbReference type="EMBL" id="KAH0748345.1"/>
    </source>
</evidence>
<name>A0ABQ7UIQ6_SOLTU</name>
<protein>
    <submittedName>
        <fullName evidence="2">Uncharacterized protein</fullName>
    </submittedName>
</protein>
<feature type="region of interest" description="Disordered" evidence="1">
    <location>
        <begin position="1"/>
        <end position="26"/>
    </location>
</feature>
<organism evidence="2 3">
    <name type="scientific">Solanum tuberosum</name>
    <name type="common">Potato</name>
    <dbReference type="NCBI Taxonomy" id="4113"/>
    <lineage>
        <taxon>Eukaryota</taxon>
        <taxon>Viridiplantae</taxon>
        <taxon>Streptophyta</taxon>
        <taxon>Embryophyta</taxon>
        <taxon>Tracheophyta</taxon>
        <taxon>Spermatophyta</taxon>
        <taxon>Magnoliopsida</taxon>
        <taxon>eudicotyledons</taxon>
        <taxon>Gunneridae</taxon>
        <taxon>Pentapetalae</taxon>
        <taxon>asterids</taxon>
        <taxon>lamiids</taxon>
        <taxon>Solanales</taxon>
        <taxon>Solanaceae</taxon>
        <taxon>Solanoideae</taxon>
        <taxon>Solaneae</taxon>
        <taxon>Solanum</taxon>
    </lineage>
</organism>
<dbReference type="Proteomes" id="UP000826656">
    <property type="component" value="Unassembled WGS sequence"/>
</dbReference>
<proteinExistence type="predicted"/>
<evidence type="ECO:0000256" key="1">
    <source>
        <dbReference type="SAM" id="MobiDB-lite"/>
    </source>
</evidence>
<keyword evidence="3" id="KW-1185">Reference proteome</keyword>